<organism evidence="1">
    <name type="scientific">Arundo donax</name>
    <name type="common">Giant reed</name>
    <name type="synonym">Donax arundinaceus</name>
    <dbReference type="NCBI Taxonomy" id="35708"/>
    <lineage>
        <taxon>Eukaryota</taxon>
        <taxon>Viridiplantae</taxon>
        <taxon>Streptophyta</taxon>
        <taxon>Embryophyta</taxon>
        <taxon>Tracheophyta</taxon>
        <taxon>Spermatophyta</taxon>
        <taxon>Magnoliopsida</taxon>
        <taxon>Liliopsida</taxon>
        <taxon>Poales</taxon>
        <taxon>Poaceae</taxon>
        <taxon>PACMAD clade</taxon>
        <taxon>Arundinoideae</taxon>
        <taxon>Arundineae</taxon>
        <taxon>Arundo</taxon>
    </lineage>
</organism>
<dbReference type="AlphaFoldDB" id="A0A0A9F661"/>
<accession>A0A0A9F661</accession>
<reference evidence="1" key="2">
    <citation type="journal article" date="2015" name="Data Brief">
        <title>Shoot transcriptome of the giant reed, Arundo donax.</title>
        <authorList>
            <person name="Barrero R.A."/>
            <person name="Guerrero F.D."/>
            <person name="Moolhuijzen P."/>
            <person name="Goolsby J.A."/>
            <person name="Tidwell J."/>
            <person name="Bellgard S.E."/>
            <person name="Bellgard M.I."/>
        </authorList>
    </citation>
    <scope>NUCLEOTIDE SEQUENCE</scope>
    <source>
        <tissue evidence="1">Shoot tissue taken approximately 20 cm above the soil surface</tissue>
    </source>
</reference>
<protein>
    <submittedName>
        <fullName evidence="1">Uncharacterized protein</fullName>
    </submittedName>
</protein>
<sequence length="127" mass="13496">MSATIYNALSCKPAPPSCSTRPGGSIFMVHRDHRCLPHGCLFSAAASSIFFAKGDGRSQAVGGGQPWMVRVACCAGSYTEGERDGKSSGTHYMASIPQLLGLTTWETLDGMVSPLTILLETIFYSLC</sequence>
<reference evidence="1" key="1">
    <citation type="submission" date="2014-09" db="EMBL/GenBank/DDBJ databases">
        <authorList>
            <person name="Magalhaes I.L.F."/>
            <person name="Oliveira U."/>
            <person name="Santos F.R."/>
            <person name="Vidigal T.H.D.A."/>
            <person name="Brescovit A.D."/>
            <person name="Santos A.J."/>
        </authorList>
    </citation>
    <scope>NUCLEOTIDE SEQUENCE</scope>
    <source>
        <tissue evidence="1">Shoot tissue taken approximately 20 cm above the soil surface</tissue>
    </source>
</reference>
<evidence type="ECO:0000313" key="1">
    <source>
        <dbReference type="EMBL" id="JAE08520.1"/>
    </source>
</evidence>
<name>A0A0A9F661_ARUDO</name>
<dbReference type="EMBL" id="GBRH01189376">
    <property type="protein sequence ID" value="JAE08520.1"/>
    <property type="molecule type" value="Transcribed_RNA"/>
</dbReference>
<proteinExistence type="predicted"/>